<dbReference type="InterPro" id="IPR036259">
    <property type="entry name" value="MFS_trans_sf"/>
</dbReference>
<dbReference type="PROSITE" id="PS00216">
    <property type="entry name" value="SUGAR_TRANSPORT_1"/>
    <property type="match status" value="1"/>
</dbReference>
<feature type="transmembrane region" description="Helical" evidence="6">
    <location>
        <begin position="148"/>
        <end position="169"/>
    </location>
</feature>
<keyword evidence="4 6" id="KW-1133">Transmembrane helix</keyword>
<evidence type="ECO:0000256" key="4">
    <source>
        <dbReference type="ARBA" id="ARBA00022989"/>
    </source>
</evidence>
<dbReference type="OrthoDB" id="196650at2759"/>
<dbReference type="GO" id="GO:0022857">
    <property type="term" value="F:transmembrane transporter activity"/>
    <property type="evidence" value="ECO:0007669"/>
    <property type="project" value="InterPro"/>
</dbReference>
<feature type="transmembrane region" description="Helical" evidence="6">
    <location>
        <begin position="241"/>
        <end position="264"/>
    </location>
</feature>
<dbReference type="Gene3D" id="1.20.1250.20">
    <property type="entry name" value="MFS general substrate transporter like domains"/>
    <property type="match status" value="1"/>
</dbReference>
<evidence type="ECO:0000256" key="6">
    <source>
        <dbReference type="SAM" id="Phobius"/>
    </source>
</evidence>
<keyword evidence="3 6" id="KW-0812">Transmembrane</keyword>
<feature type="transmembrane region" description="Helical" evidence="6">
    <location>
        <begin position="83"/>
        <end position="99"/>
    </location>
</feature>
<dbReference type="GO" id="GO:0016020">
    <property type="term" value="C:membrane"/>
    <property type="evidence" value="ECO:0007669"/>
    <property type="project" value="UniProtKB-SubCell"/>
</dbReference>
<dbReference type="Proteomes" id="UP001165065">
    <property type="component" value="Unassembled WGS sequence"/>
</dbReference>
<keyword evidence="8" id="KW-1185">Reference proteome</keyword>
<evidence type="ECO:0000256" key="2">
    <source>
        <dbReference type="ARBA" id="ARBA00022448"/>
    </source>
</evidence>
<comment type="caution">
    <text evidence="7">The sequence shown here is derived from an EMBL/GenBank/DDBJ whole genome shotgun (WGS) entry which is preliminary data.</text>
</comment>
<evidence type="ECO:0000256" key="1">
    <source>
        <dbReference type="ARBA" id="ARBA00004141"/>
    </source>
</evidence>
<comment type="subcellular location">
    <subcellularLocation>
        <location evidence="1">Membrane</location>
        <topology evidence="1">Multi-pass membrane protein</topology>
    </subcellularLocation>
</comment>
<evidence type="ECO:0000313" key="7">
    <source>
        <dbReference type="EMBL" id="GMI45358.1"/>
    </source>
</evidence>
<feature type="transmembrane region" description="Helical" evidence="6">
    <location>
        <begin position="314"/>
        <end position="332"/>
    </location>
</feature>
<evidence type="ECO:0000313" key="8">
    <source>
        <dbReference type="Proteomes" id="UP001165065"/>
    </source>
</evidence>
<feature type="transmembrane region" description="Helical" evidence="6">
    <location>
        <begin position="181"/>
        <end position="200"/>
    </location>
</feature>
<dbReference type="EMBL" id="BRYA01000244">
    <property type="protein sequence ID" value="GMI45358.1"/>
    <property type="molecule type" value="Genomic_DNA"/>
</dbReference>
<dbReference type="InterPro" id="IPR005829">
    <property type="entry name" value="Sugar_transporter_CS"/>
</dbReference>
<organism evidence="7 8">
    <name type="scientific">Triparma columacea</name>
    <dbReference type="NCBI Taxonomy" id="722753"/>
    <lineage>
        <taxon>Eukaryota</taxon>
        <taxon>Sar</taxon>
        <taxon>Stramenopiles</taxon>
        <taxon>Ochrophyta</taxon>
        <taxon>Bolidophyceae</taxon>
        <taxon>Parmales</taxon>
        <taxon>Triparmaceae</taxon>
        <taxon>Triparma</taxon>
    </lineage>
</organism>
<gene>
    <name evidence="7" type="ORF">TrCOL_g6531</name>
</gene>
<evidence type="ECO:0000256" key="5">
    <source>
        <dbReference type="ARBA" id="ARBA00023136"/>
    </source>
</evidence>
<dbReference type="SUPFAM" id="SSF103473">
    <property type="entry name" value="MFS general substrate transporter"/>
    <property type="match status" value="1"/>
</dbReference>
<dbReference type="AlphaFoldDB" id="A0A9W7LCZ0"/>
<proteinExistence type="predicted"/>
<dbReference type="PANTHER" id="PTHR23504">
    <property type="entry name" value="MAJOR FACILITATOR SUPERFAMILY DOMAIN-CONTAINING PROTEIN 10"/>
    <property type="match status" value="1"/>
</dbReference>
<protein>
    <recommendedName>
        <fullName evidence="9">Major facilitator superfamily (MFS) profile domain-containing protein</fullName>
    </recommendedName>
</protein>
<evidence type="ECO:0008006" key="9">
    <source>
        <dbReference type="Google" id="ProtNLM"/>
    </source>
</evidence>
<dbReference type="InterPro" id="IPR011701">
    <property type="entry name" value="MFS"/>
</dbReference>
<feature type="transmembrane region" description="Helical" evidence="6">
    <location>
        <begin position="402"/>
        <end position="423"/>
    </location>
</feature>
<feature type="transmembrane region" description="Helical" evidence="6">
    <location>
        <begin position="276"/>
        <end position="294"/>
    </location>
</feature>
<feature type="transmembrane region" description="Helical" evidence="6">
    <location>
        <begin position="111"/>
        <end position="136"/>
    </location>
</feature>
<feature type="transmembrane region" description="Helical" evidence="6">
    <location>
        <begin position="371"/>
        <end position="390"/>
    </location>
</feature>
<keyword evidence="2" id="KW-0813">Transport</keyword>
<reference evidence="8" key="1">
    <citation type="journal article" date="2023" name="Commun. Biol.">
        <title>Genome analysis of Parmales, the sister group of diatoms, reveals the evolutionary specialization of diatoms from phago-mixotrophs to photoautotrophs.</title>
        <authorList>
            <person name="Ban H."/>
            <person name="Sato S."/>
            <person name="Yoshikawa S."/>
            <person name="Yamada K."/>
            <person name="Nakamura Y."/>
            <person name="Ichinomiya M."/>
            <person name="Sato N."/>
            <person name="Blanc-Mathieu R."/>
            <person name="Endo H."/>
            <person name="Kuwata A."/>
            <person name="Ogata H."/>
        </authorList>
    </citation>
    <scope>NUCLEOTIDE SEQUENCE [LARGE SCALE GENOMIC DNA]</scope>
</reference>
<dbReference type="PANTHER" id="PTHR23504:SF15">
    <property type="entry name" value="MAJOR FACILITATOR SUPERFAMILY (MFS) PROFILE DOMAIN-CONTAINING PROTEIN"/>
    <property type="match status" value="1"/>
</dbReference>
<name>A0A9W7LCZ0_9STRA</name>
<accession>A0A9W7LCZ0</accession>
<evidence type="ECO:0000256" key="3">
    <source>
        <dbReference type="ARBA" id="ARBA00022692"/>
    </source>
</evidence>
<feature type="transmembrane region" description="Helical" evidence="6">
    <location>
        <begin position="338"/>
        <end position="359"/>
    </location>
</feature>
<sequence>MVVKMERTLSLLLGVSFLYLFASSLLIPIFPHLISASFEGDVANDSPETTQRYGTLSILKSSLDLLSLPLLGGLSDYLGRRGILMGCIFSILVQILLVYPPGVGLFGVNNYYSALILSRVLGGVSDGVLVMIFASLTDLCDGDAAKLPVYYGKVGMVFGLAFTLGPMTAATLYGKFNSIEYVLYLSTAGAGGACVICWFLPETLPASKRRVFGPKFYATGAFWLGLTPFDQIMYLTSSPLLVAYILTYFLHETSTAVYMSWILYFEWRFSWDITQVGMYISVVGIVVGAFQGLLLRPLTAKLKSIYPSTFEDKLIIWPALVSAVHFAIVGLVSSGWQMYPLLILTGIGSFMNPVMRGVVLRTQRPSKVGQVNAIFSTVGVLSTIGGNVMYPNILRASEEGRANAGAVNFVSAAVMVMSFGCAVRAVRRYRPRDLGGGGGEKFIEKGGETRREGAKITDEGTLTYNLRDNDGLDELRNAL</sequence>
<keyword evidence="5 6" id="KW-0472">Membrane</keyword>
<dbReference type="Pfam" id="PF07690">
    <property type="entry name" value="MFS_1"/>
    <property type="match status" value="1"/>
</dbReference>